<dbReference type="PANTHER" id="PTHR23028">
    <property type="entry name" value="ACETYLTRANSFERASE"/>
    <property type="match status" value="1"/>
</dbReference>
<feature type="region of interest" description="Disordered" evidence="1">
    <location>
        <begin position="722"/>
        <end position="746"/>
    </location>
</feature>
<feature type="transmembrane region" description="Helical" evidence="2">
    <location>
        <begin position="152"/>
        <end position="169"/>
    </location>
</feature>
<feature type="domain" description="SGNH" evidence="4">
    <location>
        <begin position="476"/>
        <end position="709"/>
    </location>
</feature>
<gene>
    <name evidence="5" type="ORF">V6R90_06970</name>
</gene>
<dbReference type="InterPro" id="IPR043968">
    <property type="entry name" value="SGNH"/>
</dbReference>
<feature type="transmembrane region" description="Helical" evidence="2">
    <location>
        <begin position="36"/>
        <end position="59"/>
    </location>
</feature>
<comment type="caution">
    <text evidence="5">The sequence shown here is derived from an EMBL/GenBank/DDBJ whole genome shotgun (WGS) entry which is preliminary data.</text>
</comment>
<evidence type="ECO:0000259" key="3">
    <source>
        <dbReference type="Pfam" id="PF01757"/>
    </source>
</evidence>
<keyword evidence="2" id="KW-0472">Membrane</keyword>
<keyword evidence="5" id="KW-0808">Transferase</keyword>
<dbReference type="EMBL" id="JBEGDP010000005">
    <property type="protein sequence ID" value="MEQ7847017.1"/>
    <property type="molecule type" value="Genomic_DNA"/>
</dbReference>
<feature type="compositionally biased region" description="Basic residues" evidence="1">
    <location>
        <begin position="722"/>
        <end position="732"/>
    </location>
</feature>
<feature type="transmembrane region" description="Helical" evidence="2">
    <location>
        <begin position="383"/>
        <end position="409"/>
    </location>
</feature>
<dbReference type="Pfam" id="PF01757">
    <property type="entry name" value="Acyl_transf_3"/>
    <property type="match status" value="1"/>
</dbReference>
<evidence type="ECO:0000313" key="6">
    <source>
        <dbReference type="Proteomes" id="UP001482520"/>
    </source>
</evidence>
<dbReference type="RefSeq" id="WP_349804218.1">
    <property type="nucleotide sequence ID" value="NZ_JBEGDP010000005.1"/>
</dbReference>
<feature type="transmembrane region" description="Helical" evidence="2">
    <location>
        <begin position="232"/>
        <end position="250"/>
    </location>
</feature>
<feature type="transmembrane region" description="Helical" evidence="2">
    <location>
        <begin position="80"/>
        <end position="100"/>
    </location>
</feature>
<dbReference type="InterPro" id="IPR050879">
    <property type="entry name" value="Acyltransferase_3"/>
</dbReference>
<dbReference type="EC" id="2.3.1.-" evidence="5"/>
<dbReference type="PANTHER" id="PTHR23028:SF53">
    <property type="entry name" value="ACYL_TRANSF_3 DOMAIN-CONTAINING PROTEIN"/>
    <property type="match status" value="1"/>
</dbReference>
<evidence type="ECO:0000256" key="2">
    <source>
        <dbReference type="SAM" id="Phobius"/>
    </source>
</evidence>
<dbReference type="Proteomes" id="UP001482520">
    <property type="component" value="Unassembled WGS sequence"/>
</dbReference>
<feature type="transmembrane region" description="Helical" evidence="2">
    <location>
        <begin position="354"/>
        <end position="371"/>
    </location>
</feature>
<feature type="transmembrane region" description="Helical" evidence="2">
    <location>
        <begin position="190"/>
        <end position="212"/>
    </location>
</feature>
<name>A0ABV1NX31_9ACTN</name>
<keyword evidence="2" id="KW-0812">Transmembrane</keyword>
<dbReference type="InterPro" id="IPR002656">
    <property type="entry name" value="Acyl_transf_3_dom"/>
</dbReference>
<dbReference type="Pfam" id="PF19040">
    <property type="entry name" value="SGNH"/>
    <property type="match status" value="1"/>
</dbReference>
<keyword evidence="6" id="KW-1185">Reference proteome</keyword>
<feature type="transmembrane region" description="Helical" evidence="2">
    <location>
        <begin position="314"/>
        <end position="334"/>
    </location>
</feature>
<protein>
    <submittedName>
        <fullName evidence="5">Acyltransferase family protein</fullName>
        <ecNumber evidence="5">2.3.1.-</ecNumber>
    </submittedName>
</protein>
<dbReference type="GO" id="GO:0016746">
    <property type="term" value="F:acyltransferase activity"/>
    <property type="evidence" value="ECO:0007669"/>
    <property type="project" value="UniProtKB-KW"/>
</dbReference>
<proteinExistence type="predicted"/>
<accession>A0ABV1NX31</accession>
<feature type="transmembrane region" description="Helical" evidence="2">
    <location>
        <begin position="262"/>
        <end position="279"/>
    </location>
</feature>
<feature type="transmembrane region" description="Helical" evidence="2">
    <location>
        <begin position="285"/>
        <end position="302"/>
    </location>
</feature>
<evidence type="ECO:0000313" key="5">
    <source>
        <dbReference type="EMBL" id="MEQ7847017.1"/>
    </source>
</evidence>
<keyword evidence="2" id="KW-1133">Transmembrane helix</keyword>
<feature type="domain" description="Acyltransferase 3" evidence="3">
    <location>
        <begin position="15"/>
        <end position="366"/>
    </location>
</feature>
<evidence type="ECO:0000259" key="4">
    <source>
        <dbReference type="Pfam" id="PF19040"/>
    </source>
</evidence>
<reference evidence="5 6" key="1">
    <citation type="submission" date="2024-02" db="EMBL/GenBank/DDBJ databases">
        <title>Full genome sequence of Nocardioides kribbensis.</title>
        <authorList>
            <person name="Poletto B.L."/>
            <person name="Silva G."/>
            <person name="Galante D."/>
            <person name="Campos K.R."/>
            <person name="Santos M.B.N."/>
            <person name="Sacchi C.T."/>
        </authorList>
    </citation>
    <scope>NUCLEOTIDE SEQUENCE [LARGE SCALE GENOMIC DNA]</scope>
    <source>
        <strain evidence="5 6">O4R</strain>
    </source>
</reference>
<sequence>MSPSPARATHLRTDVQGLRAVAVVTVVLGHLDLGPLTGGFVGVDVFFVVSGFLITQLMLREVARTGGLSLTDFYARRARRILPAASLVLVATAVASALWLGPLRAPEAFVDVVWAAAFAANVRFAERGTDYFALDLSPSPVQHYWSLAVEEQFYVVWPLLLLAVVLLARRRHRARASDRAAGPDQPAQPAQPVPLGALAGVLVVVAAASLAWSAHRTGETPTAAYFSSLTRAWELALGALGAVAVAAWPARRTLPRAVVEPLALAGLAAVGWACLRLTPATPFPGTAALVPVLGTLAVLLAGATATRSLVDRALSLRALQLLGGWSYSIYLWHWPLVVIPSVHVDRALTLGEKIALAGLTLLLAALTTRLVEDPVRRARGLALPWRGLVLYPTTLALVVSSAVAAGAYVQRTQGEVGRGAAITLPDDWRRELGTDDPATALVRASARASREGRAVPRRLSPPLTRLLDSTADLAGCDYRDDTNRELCPRGDQDAERTVVLLGDSHARHWIPALEPIAEQAGYRAYYLAKPQCVPWLVTSLRGGTEEPFTACDDFKRWALEQVERLQPDLVVVSSSPGTSRGVLVDGEVVDDPEETARAVRRGTTALLERLDAAAGRTVLLADVPILADDPGPCLSSRPRSLRACLTHERPDHRAAAAAQVRAADASGVASVRTRQWFCAGDDCPAVVGSTVPYRDGGHVTTQYAEQLARPLGLSLGLLRRRSSRSAPGRRRCSATGRRGGPAPAAP</sequence>
<keyword evidence="5" id="KW-0012">Acyltransferase</keyword>
<organism evidence="5 6">
    <name type="scientific">Nocardioides kribbensis</name>
    <dbReference type="NCBI Taxonomy" id="305517"/>
    <lineage>
        <taxon>Bacteria</taxon>
        <taxon>Bacillati</taxon>
        <taxon>Actinomycetota</taxon>
        <taxon>Actinomycetes</taxon>
        <taxon>Propionibacteriales</taxon>
        <taxon>Nocardioidaceae</taxon>
        <taxon>Nocardioides</taxon>
    </lineage>
</organism>
<evidence type="ECO:0000256" key="1">
    <source>
        <dbReference type="SAM" id="MobiDB-lite"/>
    </source>
</evidence>